<evidence type="ECO:0000256" key="3">
    <source>
        <dbReference type="PROSITE-ProRule" id="PRU00023"/>
    </source>
</evidence>
<keyword evidence="2 3" id="KW-0040">ANK repeat</keyword>
<dbReference type="EMBL" id="JAQQWI010000013">
    <property type="protein sequence ID" value="KAK8013622.1"/>
    <property type="molecule type" value="Genomic_DNA"/>
</dbReference>
<evidence type="ECO:0000313" key="6">
    <source>
        <dbReference type="Proteomes" id="UP001396898"/>
    </source>
</evidence>
<reference evidence="5 6" key="1">
    <citation type="submission" date="2023-01" db="EMBL/GenBank/DDBJ databases">
        <title>Analysis of 21 Apiospora genomes using comparative genomics revels a genus with tremendous synthesis potential of carbohydrate active enzymes and secondary metabolites.</title>
        <authorList>
            <person name="Sorensen T."/>
        </authorList>
    </citation>
    <scope>NUCLEOTIDE SEQUENCE [LARGE SCALE GENOMIC DNA]</scope>
    <source>
        <strain evidence="5 6">CBS 20057</strain>
    </source>
</reference>
<organism evidence="5 6">
    <name type="scientific">Apiospora marii</name>
    <dbReference type="NCBI Taxonomy" id="335849"/>
    <lineage>
        <taxon>Eukaryota</taxon>
        <taxon>Fungi</taxon>
        <taxon>Dikarya</taxon>
        <taxon>Ascomycota</taxon>
        <taxon>Pezizomycotina</taxon>
        <taxon>Sordariomycetes</taxon>
        <taxon>Xylariomycetidae</taxon>
        <taxon>Amphisphaeriales</taxon>
        <taxon>Apiosporaceae</taxon>
        <taxon>Apiospora</taxon>
    </lineage>
</organism>
<evidence type="ECO:0000256" key="2">
    <source>
        <dbReference type="ARBA" id="ARBA00023043"/>
    </source>
</evidence>
<evidence type="ECO:0008006" key="7">
    <source>
        <dbReference type="Google" id="ProtNLM"/>
    </source>
</evidence>
<dbReference type="PROSITE" id="PS50297">
    <property type="entry name" value="ANK_REP_REGION"/>
    <property type="match status" value="2"/>
</dbReference>
<sequence length="602" mass="66422">MISTRAETTYATKLPKTSIGIQQLPYEIHQMIFDAIDDPKDRTVAAVNVLLTCKQLHGMWKKFLYEDEINSGMCGPLVHGVLNGLMQPLNDIVEMGITAQGKSVNLEVRVEIPLDWHERQLLSGHVAEPCPWEYSHGGNGLTPLHLAVLRGCPDTVRILLDHGANVNAGGYTSRHGVNLARRQSALHMATCQGDLDLVRLLLDYKSCLLADPTEETGLSVLHIAALCGHEHLIRHLVTEGWLAVDHISSCARNYSYRLALMTTAAQCAARTVAGRKMLVLFRDLGADMNLVVLALLQQPRPAAISMAVKLLTKPEEWNVHTSAQIGEPDVGQCTLADAILELYLGLHMTADTVSAWQPILQTALDDGADVNRCFRLEYGAEEKSLLEMAFANTFGQKSLLLLQHLLERGARVHKLRQPQDVGVEDDGNCLLLSYLELLVPGYGEEQYWIAKPRYSWDELRDMELFADATANTTITTVAERKIEALLAAGARVDGVSRRGKTCLMSACELVVLFRFPLGFMRMLLVAGADPNQPSRSHDSAHWRWNDEGGPKSPMAACLSFPCPPADSSSSYKACELLQSYGGQLLQGGKKDYRESREVHSVL</sequence>
<dbReference type="Proteomes" id="UP001396898">
    <property type="component" value="Unassembled WGS sequence"/>
</dbReference>
<feature type="repeat" description="ANK" evidence="3">
    <location>
        <begin position="139"/>
        <end position="171"/>
    </location>
</feature>
<dbReference type="InterPro" id="IPR002110">
    <property type="entry name" value="Ankyrin_rpt"/>
</dbReference>
<keyword evidence="1" id="KW-0677">Repeat</keyword>
<gene>
    <name evidence="4" type="ORF">PG991_009215</name>
    <name evidence="5" type="ORF">PG991_009294</name>
</gene>
<dbReference type="PANTHER" id="PTHR24189">
    <property type="entry name" value="MYOTROPHIN"/>
    <property type="match status" value="1"/>
</dbReference>
<name>A0ABR1RLJ8_9PEZI</name>
<keyword evidence="6" id="KW-1185">Reference proteome</keyword>
<dbReference type="InterPro" id="IPR050745">
    <property type="entry name" value="Multifunctional_regulatory"/>
</dbReference>
<dbReference type="PROSITE" id="PS50088">
    <property type="entry name" value="ANK_REPEAT"/>
    <property type="match status" value="2"/>
</dbReference>
<protein>
    <recommendedName>
        <fullName evidence="7">F-box domain-containing protein</fullName>
    </recommendedName>
</protein>
<proteinExistence type="predicted"/>
<dbReference type="SMART" id="SM00248">
    <property type="entry name" value="ANK"/>
    <property type="match status" value="5"/>
</dbReference>
<dbReference type="EMBL" id="JAQQWI010000013">
    <property type="protein sequence ID" value="KAK8013701.1"/>
    <property type="molecule type" value="Genomic_DNA"/>
</dbReference>
<dbReference type="SUPFAM" id="SSF48403">
    <property type="entry name" value="Ankyrin repeat"/>
    <property type="match status" value="1"/>
</dbReference>
<dbReference type="InterPro" id="IPR036770">
    <property type="entry name" value="Ankyrin_rpt-contain_sf"/>
</dbReference>
<dbReference type="PANTHER" id="PTHR24189:SF50">
    <property type="entry name" value="ANKYRIN REPEAT AND SOCS BOX PROTEIN 2"/>
    <property type="match status" value="1"/>
</dbReference>
<evidence type="ECO:0000313" key="4">
    <source>
        <dbReference type="EMBL" id="KAK8013622.1"/>
    </source>
</evidence>
<comment type="caution">
    <text evidence="5">The sequence shown here is derived from an EMBL/GenBank/DDBJ whole genome shotgun (WGS) entry which is preliminary data.</text>
</comment>
<feature type="repeat" description="ANK" evidence="3">
    <location>
        <begin position="181"/>
        <end position="203"/>
    </location>
</feature>
<evidence type="ECO:0000313" key="5">
    <source>
        <dbReference type="EMBL" id="KAK8013701.1"/>
    </source>
</evidence>
<dbReference type="Gene3D" id="1.25.40.20">
    <property type="entry name" value="Ankyrin repeat-containing domain"/>
    <property type="match status" value="2"/>
</dbReference>
<dbReference type="Pfam" id="PF12796">
    <property type="entry name" value="Ank_2"/>
    <property type="match status" value="1"/>
</dbReference>
<evidence type="ECO:0000256" key="1">
    <source>
        <dbReference type="ARBA" id="ARBA00022737"/>
    </source>
</evidence>
<accession>A0ABR1RLJ8</accession>